<dbReference type="InterPro" id="IPR035940">
    <property type="entry name" value="CAP_sf"/>
</dbReference>
<proteinExistence type="predicted"/>
<organism evidence="3 4">
    <name type="scientific">Candidatus Doudnabacteria bacterium RIFCSPHIGHO2_01_FULL_50_11</name>
    <dbReference type="NCBI Taxonomy" id="1817828"/>
    <lineage>
        <taxon>Bacteria</taxon>
        <taxon>Candidatus Doudnaibacteriota</taxon>
    </lineage>
</organism>
<dbReference type="PANTHER" id="PTHR31157">
    <property type="entry name" value="SCP DOMAIN-CONTAINING PROTEIN"/>
    <property type="match status" value="1"/>
</dbReference>
<dbReference type="Gene3D" id="3.40.33.10">
    <property type="entry name" value="CAP"/>
    <property type="match status" value="1"/>
</dbReference>
<keyword evidence="1" id="KW-0812">Transmembrane</keyword>
<feature type="transmembrane region" description="Helical" evidence="1">
    <location>
        <begin position="486"/>
        <end position="504"/>
    </location>
</feature>
<evidence type="ECO:0000256" key="1">
    <source>
        <dbReference type="SAM" id="Phobius"/>
    </source>
</evidence>
<sequence>MELHVASQKLFGFTLHRHVHRHLKDHFIPHAGNGYLPHVLHHRALRLYSALLLLMKLVALGSPLLLPYSITQALALTPDNVIELTNQSRRDYHLAELLPSAKLAVAAANKARDIMDKSYFAHFSPGGVSPWYWITQAGYTYTHAGENLAIRFTSAEGVNEAWLNSPTHRANILSEDFKEIGVAVLTDNFGQEGSATIVVQMFGSQDQPAKQPIAASVSPPIPAPQRPVAKSSSILPAVAATKVSIDYPLMNSYVKTGSFDILGTAAKLAKVRVYVDSSPPQTVLADFNGKFSLRLASEYTLAEGSHLLRAVAESSGGSVESPAVRFRVDFAPPSIDRDSFSILPAMVPGKYNVRAQVAEDSVRTIVTVGRDSVALTKQDGNSWTGTLQVLQSLSVERLPIEVYAQDMAGNEARVRVGELVLGQVKGLYSFVSGDASAANPSFSFLGGLVKVGDLDFALKNFYLLFAAGLGFALILKIAIARHVQHVRAIAGGAGVMMLAMILFVL</sequence>
<dbReference type="STRING" id="1817828.A2722_03510"/>
<protein>
    <recommendedName>
        <fullName evidence="2">SCP domain-containing protein</fullName>
    </recommendedName>
</protein>
<dbReference type="CDD" id="cd05379">
    <property type="entry name" value="CAP_bacterial"/>
    <property type="match status" value="1"/>
</dbReference>
<dbReference type="SUPFAM" id="SSF55797">
    <property type="entry name" value="PR-1-like"/>
    <property type="match status" value="1"/>
</dbReference>
<keyword evidence="1" id="KW-1133">Transmembrane helix</keyword>
<evidence type="ECO:0000259" key="2">
    <source>
        <dbReference type="Pfam" id="PF00188"/>
    </source>
</evidence>
<gene>
    <name evidence="3" type="ORF">A2722_03510</name>
</gene>
<dbReference type="EMBL" id="MFEO01000017">
    <property type="protein sequence ID" value="OGE89730.1"/>
    <property type="molecule type" value="Genomic_DNA"/>
</dbReference>
<dbReference type="Pfam" id="PF00188">
    <property type="entry name" value="CAP"/>
    <property type="match status" value="1"/>
</dbReference>
<dbReference type="PANTHER" id="PTHR31157:SF1">
    <property type="entry name" value="SCP DOMAIN-CONTAINING PROTEIN"/>
    <property type="match status" value="1"/>
</dbReference>
<dbReference type="Proteomes" id="UP000178377">
    <property type="component" value="Unassembled WGS sequence"/>
</dbReference>
<comment type="caution">
    <text evidence="3">The sequence shown here is derived from an EMBL/GenBank/DDBJ whole genome shotgun (WGS) entry which is preliminary data.</text>
</comment>
<name>A0A1F5PJ50_9BACT</name>
<dbReference type="AlphaFoldDB" id="A0A1F5PJ50"/>
<dbReference type="InterPro" id="IPR014044">
    <property type="entry name" value="CAP_dom"/>
</dbReference>
<evidence type="ECO:0000313" key="4">
    <source>
        <dbReference type="Proteomes" id="UP000178377"/>
    </source>
</evidence>
<feature type="transmembrane region" description="Helical" evidence="1">
    <location>
        <begin position="461"/>
        <end position="479"/>
    </location>
</feature>
<feature type="domain" description="SCP" evidence="2">
    <location>
        <begin position="83"/>
        <end position="202"/>
    </location>
</feature>
<reference evidence="3 4" key="1">
    <citation type="journal article" date="2016" name="Nat. Commun.">
        <title>Thousands of microbial genomes shed light on interconnected biogeochemical processes in an aquifer system.</title>
        <authorList>
            <person name="Anantharaman K."/>
            <person name="Brown C.T."/>
            <person name="Hug L.A."/>
            <person name="Sharon I."/>
            <person name="Castelle C.J."/>
            <person name="Probst A.J."/>
            <person name="Thomas B.C."/>
            <person name="Singh A."/>
            <person name="Wilkins M.J."/>
            <person name="Karaoz U."/>
            <person name="Brodie E.L."/>
            <person name="Williams K.H."/>
            <person name="Hubbard S.S."/>
            <person name="Banfield J.F."/>
        </authorList>
    </citation>
    <scope>NUCLEOTIDE SEQUENCE [LARGE SCALE GENOMIC DNA]</scope>
</reference>
<accession>A0A1F5PJ50</accession>
<evidence type="ECO:0000313" key="3">
    <source>
        <dbReference type="EMBL" id="OGE89730.1"/>
    </source>
</evidence>
<keyword evidence="1" id="KW-0472">Membrane</keyword>